<sequence length="370" mass="42162">MLGFVPRGCNMKKKMLGFALLLLVGLAVVASGCIGSSSSQTQTQTQSAQETKESTTQPELVIKIANYYAPNHPVNEALEKVFKPIVEYRSGGKIKVEIYPASQLGGEREFIEGVIEGTIEMCVSGNLWSRWAPQVDWVELGYVWKSLDQAYKFMNGPAFDMYHEFVESKYDVKYLGSFIRGWRVAGNNVRPVRTPEDAKGIKYRVWESEWIIKTVKAMGFEPVAMPIGEVISALETGTVDGGGQPIYQIYYAGWYKYLKYISLTNHVVNPGEFWINGGVWKKLGEMKFGDETGQDIIQDAVYATIQYINQRLRDEEQIILKKLEEDPNTEVIYDVDREAFAERVKPVHEEFFQKYPEAKKYYDIAMQIEP</sequence>
<keyword evidence="3" id="KW-0732">Signal</keyword>
<proteinExistence type="inferred from homology"/>
<dbReference type="PANTHER" id="PTHR33376:SF7">
    <property type="entry name" value="C4-DICARBOXYLATE-BINDING PROTEIN DCTB"/>
    <property type="match status" value="1"/>
</dbReference>
<dbReference type="Pfam" id="PF03480">
    <property type="entry name" value="DctP"/>
    <property type="match status" value="1"/>
</dbReference>
<evidence type="ECO:0000256" key="2">
    <source>
        <dbReference type="ARBA" id="ARBA00022448"/>
    </source>
</evidence>
<protein>
    <submittedName>
        <fullName evidence="4">TRAP dicarboxylate transporter, DctP subunit</fullName>
    </submittedName>
</protein>
<dbReference type="Gene3D" id="3.40.190.170">
    <property type="entry name" value="Bacterial extracellular solute-binding protein, family 7"/>
    <property type="match status" value="1"/>
</dbReference>
<dbReference type="InterPro" id="IPR018389">
    <property type="entry name" value="DctP_fam"/>
</dbReference>
<dbReference type="PANTHER" id="PTHR33376">
    <property type="match status" value="1"/>
</dbReference>
<dbReference type="EMBL" id="LGFD01000045">
    <property type="protein sequence ID" value="KUK16954.1"/>
    <property type="molecule type" value="Genomic_DNA"/>
</dbReference>
<gene>
    <name evidence="4" type="ORF">XD54_1758</name>
</gene>
<dbReference type="NCBIfam" id="NF037995">
    <property type="entry name" value="TRAP_S1"/>
    <property type="match status" value="1"/>
</dbReference>
<dbReference type="InterPro" id="IPR038404">
    <property type="entry name" value="TRAP_DctP_sf"/>
</dbReference>
<comment type="similarity">
    <text evidence="1">Belongs to the bacterial solute-binding protein 7 family.</text>
</comment>
<reference evidence="5" key="1">
    <citation type="journal article" date="2015" name="MBio">
        <title>Genome-Resolved Metagenomic Analysis Reveals Roles for Candidate Phyla and Other Microbial Community Members in Biogeochemical Transformations in Oil Reservoirs.</title>
        <authorList>
            <person name="Hu P."/>
            <person name="Tom L."/>
            <person name="Singh A."/>
            <person name="Thomas B.C."/>
            <person name="Baker B.J."/>
            <person name="Piceno Y.M."/>
            <person name="Andersen G.L."/>
            <person name="Banfield J.F."/>
        </authorList>
    </citation>
    <scope>NUCLEOTIDE SEQUENCE [LARGE SCALE GENOMIC DNA]</scope>
</reference>
<evidence type="ECO:0000313" key="5">
    <source>
        <dbReference type="Proteomes" id="UP000053911"/>
    </source>
</evidence>
<comment type="caution">
    <text evidence="4">The sequence shown here is derived from an EMBL/GenBank/DDBJ whole genome shotgun (WGS) entry which is preliminary data.</text>
</comment>
<name>A0A101EKS2_9EURY</name>
<organism evidence="4 5">
    <name type="scientific">Thermococcus sibiricus</name>
    <dbReference type="NCBI Taxonomy" id="172049"/>
    <lineage>
        <taxon>Archaea</taxon>
        <taxon>Methanobacteriati</taxon>
        <taxon>Methanobacteriota</taxon>
        <taxon>Thermococci</taxon>
        <taxon>Thermococcales</taxon>
        <taxon>Thermococcaceae</taxon>
        <taxon>Thermococcus</taxon>
    </lineage>
</organism>
<keyword evidence="2" id="KW-0813">Transport</keyword>
<accession>A0A101EKS2</accession>
<dbReference type="PATRIC" id="fig|172049.5.peg.1670"/>
<evidence type="ECO:0000256" key="1">
    <source>
        <dbReference type="ARBA" id="ARBA00009023"/>
    </source>
</evidence>
<evidence type="ECO:0000313" key="4">
    <source>
        <dbReference type="EMBL" id="KUK16954.1"/>
    </source>
</evidence>
<dbReference type="GO" id="GO:0055085">
    <property type="term" value="P:transmembrane transport"/>
    <property type="evidence" value="ECO:0007669"/>
    <property type="project" value="InterPro"/>
</dbReference>
<dbReference type="Proteomes" id="UP000053911">
    <property type="component" value="Unassembled WGS sequence"/>
</dbReference>
<evidence type="ECO:0000256" key="3">
    <source>
        <dbReference type="ARBA" id="ARBA00022729"/>
    </source>
</evidence>
<dbReference type="PROSITE" id="PS51257">
    <property type="entry name" value="PROKAR_LIPOPROTEIN"/>
    <property type="match status" value="1"/>
</dbReference>
<dbReference type="AlphaFoldDB" id="A0A101EKS2"/>
<dbReference type="CDD" id="cd13603">
    <property type="entry name" value="PBP2_TRAP_Siap_TeaA_like"/>
    <property type="match status" value="1"/>
</dbReference>